<proteinExistence type="predicted"/>
<dbReference type="Proteomes" id="UP000015241">
    <property type="component" value="Unassembled WGS sequence"/>
</dbReference>
<dbReference type="GO" id="GO:0003677">
    <property type="term" value="F:DNA binding"/>
    <property type="evidence" value="ECO:0007669"/>
    <property type="project" value="UniProtKB-KW"/>
</dbReference>
<feature type="non-terminal residue" evidence="2">
    <location>
        <position position="1"/>
    </location>
</feature>
<dbReference type="eggNOG" id="ENOG502SKI5">
    <property type="taxonomic scope" value="Eukaryota"/>
</dbReference>
<dbReference type="STRING" id="743788.S8FKH8"/>
<gene>
    <name evidence="2" type="ORF">FOMPIDRAFT_1092407</name>
</gene>
<dbReference type="Gene3D" id="1.10.150.130">
    <property type="match status" value="1"/>
</dbReference>
<sequence length="192" mass="21087">STLRPPCAAADRIRLWLPAQDRQAVDAAGRPVAISEEDLARIQEVLGEAWVESTRAVYGSGLLAFHVMCDQRGIADEQRAPVSDVLLSTFIASLAGSYSGNTIRNYVYGVRAWHLTHGAQWARNHDELETLLRGALRLAPPLSQRAKRAPCTIQYLAAIRSRLNLKDNLDAAVWAAITVAFFSLARLGELLL</sequence>
<dbReference type="HOGENOM" id="CLU_003292_7_1_1"/>
<dbReference type="InParanoid" id="S8FKH8"/>
<name>S8FKH8_FOMSC</name>
<evidence type="ECO:0000256" key="1">
    <source>
        <dbReference type="ARBA" id="ARBA00023125"/>
    </source>
</evidence>
<evidence type="ECO:0000313" key="3">
    <source>
        <dbReference type="Proteomes" id="UP000015241"/>
    </source>
</evidence>
<accession>S8FKH8</accession>
<evidence type="ECO:0008006" key="4">
    <source>
        <dbReference type="Google" id="ProtNLM"/>
    </source>
</evidence>
<keyword evidence="3" id="KW-1185">Reference proteome</keyword>
<organism evidence="2 3">
    <name type="scientific">Fomitopsis schrenkii</name>
    <name type="common">Brown rot fungus</name>
    <dbReference type="NCBI Taxonomy" id="2126942"/>
    <lineage>
        <taxon>Eukaryota</taxon>
        <taxon>Fungi</taxon>
        <taxon>Dikarya</taxon>
        <taxon>Basidiomycota</taxon>
        <taxon>Agaricomycotina</taxon>
        <taxon>Agaricomycetes</taxon>
        <taxon>Polyporales</taxon>
        <taxon>Fomitopsis</taxon>
    </lineage>
</organism>
<dbReference type="AlphaFoldDB" id="S8FKH8"/>
<evidence type="ECO:0000313" key="2">
    <source>
        <dbReference type="EMBL" id="EPS98819.1"/>
    </source>
</evidence>
<dbReference type="InterPro" id="IPR010998">
    <property type="entry name" value="Integrase_recombinase_N"/>
</dbReference>
<reference evidence="2 3" key="1">
    <citation type="journal article" date="2012" name="Science">
        <title>The Paleozoic origin of enzymatic lignin decomposition reconstructed from 31 fungal genomes.</title>
        <authorList>
            <person name="Floudas D."/>
            <person name="Binder M."/>
            <person name="Riley R."/>
            <person name="Barry K."/>
            <person name="Blanchette R.A."/>
            <person name="Henrissat B."/>
            <person name="Martinez A.T."/>
            <person name="Otillar R."/>
            <person name="Spatafora J.W."/>
            <person name="Yadav J.S."/>
            <person name="Aerts A."/>
            <person name="Benoit I."/>
            <person name="Boyd A."/>
            <person name="Carlson A."/>
            <person name="Copeland A."/>
            <person name="Coutinho P.M."/>
            <person name="de Vries R.P."/>
            <person name="Ferreira P."/>
            <person name="Findley K."/>
            <person name="Foster B."/>
            <person name="Gaskell J."/>
            <person name="Glotzer D."/>
            <person name="Gorecki P."/>
            <person name="Heitman J."/>
            <person name="Hesse C."/>
            <person name="Hori C."/>
            <person name="Igarashi K."/>
            <person name="Jurgens J.A."/>
            <person name="Kallen N."/>
            <person name="Kersten P."/>
            <person name="Kohler A."/>
            <person name="Kuees U."/>
            <person name="Kumar T.K.A."/>
            <person name="Kuo A."/>
            <person name="LaButti K."/>
            <person name="Larrondo L.F."/>
            <person name="Lindquist E."/>
            <person name="Ling A."/>
            <person name="Lombard V."/>
            <person name="Lucas S."/>
            <person name="Lundell T."/>
            <person name="Martin R."/>
            <person name="McLaughlin D.J."/>
            <person name="Morgenstern I."/>
            <person name="Morin E."/>
            <person name="Murat C."/>
            <person name="Nagy L.G."/>
            <person name="Nolan M."/>
            <person name="Ohm R.A."/>
            <person name="Patyshakuliyeva A."/>
            <person name="Rokas A."/>
            <person name="Ruiz-Duenas F.J."/>
            <person name="Sabat G."/>
            <person name="Salamov A."/>
            <person name="Samejima M."/>
            <person name="Schmutz J."/>
            <person name="Slot J.C."/>
            <person name="St John F."/>
            <person name="Stenlid J."/>
            <person name="Sun H."/>
            <person name="Sun S."/>
            <person name="Syed K."/>
            <person name="Tsang A."/>
            <person name="Wiebenga A."/>
            <person name="Young D."/>
            <person name="Pisabarro A."/>
            <person name="Eastwood D.C."/>
            <person name="Martin F."/>
            <person name="Cullen D."/>
            <person name="Grigoriev I.V."/>
            <person name="Hibbett D.S."/>
        </authorList>
    </citation>
    <scope>NUCLEOTIDE SEQUENCE</scope>
    <source>
        <strain evidence="3">FP-58527</strain>
    </source>
</reference>
<keyword evidence="1" id="KW-0238">DNA-binding</keyword>
<feature type="non-terminal residue" evidence="2">
    <location>
        <position position="192"/>
    </location>
</feature>
<dbReference type="SUPFAM" id="SSF47823">
    <property type="entry name" value="lambda integrase-like, N-terminal domain"/>
    <property type="match status" value="1"/>
</dbReference>
<protein>
    <recommendedName>
        <fullName evidence="4">Core-binding (CB) domain-containing protein</fullName>
    </recommendedName>
</protein>
<dbReference type="EMBL" id="KE504162">
    <property type="protein sequence ID" value="EPS98819.1"/>
    <property type="molecule type" value="Genomic_DNA"/>
</dbReference>
<dbReference type="OrthoDB" id="2794913at2759"/>